<evidence type="ECO:0000313" key="4">
    <source>
        <dbReference type="EMBL" id="KAH7969618.1"/>
    </source>
</evidence>
<dbReference type="AlphaFoldDB" id="A0A9D4Q855"/>
<dbReference type="Gene3D" id="1.10.510.10">
    <property type="entry name" value="Transferase(Phosphotransferase) domain 1"/>
    <property type="match status" value="1"/>
</dbReference>
<keyword evidence="2" id="KW-0812">Transmembrane</keyword>
<name>A0A9D4Q855_RHISA</name>
<feature type="region of interest" description="Disordered" evidence="1">
    <location>
        <begin position="540"/>
        <end position="561"/>
    </location>
</feature>
<feature type="compositionally biased region" description="Polar residues" evidence="1">
    <location>
        <begin position="488"/>
        <end position="507"/>
    </location>
</feature>
<dbReference type="EMBL" id="JABSTV010001248">
    <property type="protein sequence ID" value="KAH7969618.1"/>
    <property type="molecule type" value="Genomic_DNA"/>
</dbReference>
<dbReference type="Proteomes" id="UP000821837">
    <property type="component" value="Unassembled WGS sequence"/>
</dbReference>
<keyword evidence="2" id="KW-1133">Transmembrane helix</keyword>
<reference evidence="4" key="2">
    <citation type="submission" date="2021-09" db="EMBL/GenBank/DDBJ databases">
        <authorList>
            <person name="Jia N."/>
            <person name="Wang J."/>
            <person name="Shi W."/>
            <person name="Du L."/>
            <person name="Sun Y."/>
            <person name="Zhan W."/>
            <person name="Jiang J."/>
            <person name="Wang Q."/>
            <person name="Zhang B."/>
            <person name="Ji P."/>
            <person name="Sakyi L.B."/>
            <person name="Cui X."/>
            <person name="Yuan T."/>
            <person name="Jiang B."/>
            <person name="Yang W."/>
            <person name="Lam T.T.-Y."/>
            <person name="Chang Q."/>
            <person name="Ding S."/>
            <person name="Wang X."/>
            <person name="Zhu J."/>
            <person name="Ruan X."/>
            <person name="Zhao L."/>
            <person name="Wei J."/>
            <person name="Que T."/>
            <person name="Du C."/>
            <person name="Cheng J."/>
            <person name="Dai P."/>
            <person name="Han X."/>
            <person name="Huang E."/>
            <person name="Gao Y."/>
            <person name="Liu J."/>
            <person name="Shao H."/>
            <person name="Ye R."/>
            <person name="Li L."/>
            <person name="Wei W."/>
            <person name="Wang X."/>
            <person name="Wang C."/>
            <person name="Huo Q."/>
            <person name="Li W."/>
            <person name="Guo W."/>
            <person name="Chen H."/>
            <person name="Chen S."/>
            <person name="Zhou L."/>
            <person name="Zhou L."/>
            <person name="Ni X."/>
            <person name="Tian J."/>
            <person name="Zhou Y."/>
            <person name="Sheng Y."/>
            <person name="Liu T."/>
            <person name="Pan Y."/>
            <person name="Xia L."/>
            <person name="Li J."/>
            <person name="Zhao F."/>
            <person name="Cao W."/>
        </authorList>
    </citation>
    <scope>NUCLEOTIDE SEQUENCE</scope>
    <source>
        <strain evidence="4">Rsan-2018</strain>
        <tissue evidence="4">Larvae</tissue>
    </source>
</reference>
<dbReference type="PANTHER" id="PTHR24419:SF18">
    <property type="entry name" value="SERINE_THREONINE-PROTEIN KINASE HASPIN"/>
    <property type="match status" value="1"/>
</dbReference>
<dbReference type="GO" id="GO:0035556">
    <property type="term" value="P:intracellular signal transduction"/>
    <property type="evidence" value="ECO:0007669"/>
    <property type="project" value="TreeGrafter"/>
</dbReference>
<reference evidence="4" key="1">
    <citation type="journal article" date="2020" name="Cell">
        <title>Large-Scale Comparative Analyses of Tick Genomes Elucidate Their Genetic Diversity and Vector Capacities.</title>
        <authorList>
            <consortium name="Tick Genome and Microbiome Consortium (TIGMIC)"/>
            <person name="Jia N."/>
            <person name="Wang J."/>
            <person name="Shi W."/>
            <person name="Du L."/>
            <person name="Sun Y."/>
            <person name="Zhan W."/>
            <person name="Jiang J.F."/>
            <person name="Wang Q."/>
            <person name="Zhang B."/>
            <person name="Ji P."/>
            <person name="Bell-Sakyi L."/>
            <person name="Cui X.M."/>
            <person name="Yuan T.T."/>
            <person name="Jiang B.G."/>
            <person name="Yang W.F."/>
            <person name="Lam T.T."/>
            <person name="Chang Q.C."/>
            <person name="Ding S.J."/>
            <person name="Wang X.J."/>
            <person name="Zhu J.G."/>
            <person name="Ruan X.D."/>
            <person name="Zhao L."/>
            <person name="Wei J.T."/>
            <person name="Ye R.Z."/>
            <person name="Que T.C."/>
            <person name="Du C.H."/>
            <person name="Zhou Y.H."/>
            <person name="Cheng J.X."/>
            <person name="Dai P.F."/>
            <person name="Guo W.B."/>
            <person name="Han X.H."/>
            <person name="Huang E.J."/>
            <person name="Li L.F."/>
            <person name="Wei W."/>
            <person name="Gao Y.C."/>
            <person name="Liu J.Z."/>
            <person name="Shao H.Z."/>
            <person name="Wang X."/>
            <person name="Wang C.C."/>
            <person name="Yang T.C."/>
            <person name="Huo Q.B."/>
            <person name="Li W."/>
            <person name="Chen H.Y."/>
            <person name="Chen S.E."/>
            <person name="Zhou L.G."/>
            <person name="Ni X.B."/>
            <person name="Tian J.H."/>
            <person name="Sheng Y."/>
            <person name="Liu T."/>
            <person name="Pan Y.S."/>
            <person name="Xia L.Y."/>
            <person name="Li J."/>
            <person name="Zhao F."/>
            <person name="Cao W.C."/>
        </authorList>
    </citation>
    <scope>NUCLEOTIDE SEQUENCE</scope>
    <source>
        <strain evidence="4">Rsan-2018</strain>
    </source>
</reference>
<protein>
    <submittedName>
        <fullName evidence="4">Uncharacterized protein</fullName>
    </submittedName>
</protein>
<dbReference type="PANTHER" id="PTHR24419">
    <property type="entry name" value="INTERLEUKIN-1 RECEPTOR-ASSOCIATED KINASE"/>
    <property type="match status" value="1"/>
</dbReference>
<organism evidence="4 5">
    <name type="scientific">Rhipicephalus sanguineus</name>
    <name type="common">Brown dog tick</name>
    <name type="synonym">Ixodes sanguineus</name>
    <dbReference type="NCBI Taxonomy" id="34632"/>
    <lineage>
        <taxon>Eukaryota</taxon>
        <taxon>Metazoa</taxon>
        <taxon>Ecdysozoa</taxon>
        <taxon>Arthropoda</taxon>
        <taxon>Chelicerata</taxon>
        <taxon>Arachnida</taxon>
        <taxon>Acari</taxon>
        <taxon>Parasitiformes</taxon>
        <taxon>Ixodida</taxon>
        <taxon>Ixodoidea</taxon>
        <taxon>Ixodidae</taxon>
        <taxon>Rhipicephalinae</taxon>
        <taxon>Rhipicephalus</taxon>
        <taxon>Rhipicephalus</taxon>
    </lineage>
</organism>
<evidence type="ECO:0000256" key="2">
    <source>
        <dbReference type="SAM" id="Phobius"/>
    </source>
</evidence>
<feature type="region of interest" description="Disordered" evidence="1">
    <location>
        <begin position="488"/>
        <end position="511"/>
    </location>
</feature>
<proteinExistence type="predicted"/>
<accession>A0A9D4Q855</accession>
<feature type="region of interest" description="Disordered" evidence="1">
    <location>
        <begin position="116"/>
        <end position="140"/>
    </location>
</feature>
<evidence type="ECO:0000256" key="1">
    <source>
        <dbReference type="SAM" id="MobiDB-lite"/>
    </source>
</evidence>
<feature type="compositionally biased region" description="Basic and acidic residues" evidence="1">
    <location>
        <begin position="286"/>
        <end position="299"/>
    </location>
</feature>
<gene>
    <name evidence="4" type="ORF">HPB52_020309</name>
</gene>
<keyword evidence="5" id="KW-1185">Reference proteome</keyword>
<feature type="transmembrane region" description="Helical" evidence="2">
    <location>
        <begin position="220"/>
        <end position="241"/>
    </location>
</feature>
<dbReference type="GO" id="GO:0005634">
    <property type="term" value="C:nucleus"/>
    <property type="evidence" value="ECO:0007669"/>
    <property type="project" value="TreeGrafter"/>
</dbReference>
<keyword evidence="3" id="KW-0732">Signal</keyword>
<feature type="chain" id="PRO_5039000320" evidence="3">
    <location>
        <begin position="26"/>
        <end position="932"/>
    </location>
</feature>
<feature type="compositionally biased region" description="Polar residues" evidence="1">
    <location>
        <begin position="383"/>
        <end position="399"/>
    </location>
</feature>
<dbReference type="GO" id="GO:0000278">
    <property type="term" value="P:mitotic cell cycle"/>
    <property type="evidence" value="ECO:0007669"/>
    <property type="project" value="TreeGrafter"/>
</dbReference>
<evidence type="ECO:0000313" key="5">
    <source>
        <dbReference type="Proteomes" id="UP000821837"/>
    </source>
</evidence>
<feature type="compositionally biased region" description="Polar residues" evidence="1">
    <location>
        <begin position="124"/>
        <end position="140"/>
    </location>
</feature>
<dbReference type="GO" id="GO:0005737">
    <property type="term" value="C:cytoplasm"/>
    <property type="evidence" value="ECO:0007669"/>
    <property type="project" value="TreeGrafter"/>
</dbReference>
<keyword evidence="2" id="KW-0472">Membrane</keyword>
<feature type="region of interest" description="Disordered" evidence="1">
    <location>
        <begin position="274"/>
        <end position="302"/>
    </location>
</feature>
<dbReference type="Pfam" id="PF12330">
    <property type="entry name" value="Haspin_kinase"/>
    <property type="match status" value="1"/>
</dbReference>
<dbReference type="GO" id="GO:0072354">
    <property type="term" value="F:histone H3T3 kinase activity"/>
    <property type="evidence" value="ECO:0007669"/>
    <property type="project" value="TreeGrafter"/>
</dbReference>
<feature type="region of interest" description="Disordered" evidence="1">
    <location>
        <begin position="33"/>
        <end position="53"/>
    </location>
</feature>
<feature type="signal peptide" evidence="3">
    <location>
        <begin position="1"/>
        <end position="25"/>
    </location>
</feature>
<comment type="caution">
    <text evidence="4">The sequence shown here is derived from an EMBL/GenBank/DDBJ whole genome shotgun (WGS) entry which is preliminary data.</text>
</comment>
<feature type="compositionally biased region" description="Low complexity" evidence="1">
    <location>
        <begin position="540"/>
        <end position="553"/>
    </location>
</feature>
<feature type="region of interest" description="Disordered" evidence="1">
    <location>
        <begin position="377"/>
        <end position="406"/>
    </location>
</feature>
<sequence>MVRFFRVLRPAFCIVCAVCTANASARRDDVYGESVSEENSYRNSAADRDGYKRGFKQPSVPALHYVLDIAKERITYNRSLVRSRKDETSRHAMEARILPKTSQRFYTTATARSWPKMRTRHQRSFQGDTPGNATWSPSTSTDAIEGKDVSFRGTYSRTTESWKFGYKGHAAEIRGPRAPDRLRRRESIRYVLPDQNDLSTSDAKRRKHRLRPVHRTAMCLFVACFVLMTITVCLVVAALWLRSRYRSQGTALYSTLEVSDPDLRAHLAAERHIYRPPSPQLTDDDLSSRREGEKVELSRKLAGQSVSEPVMWTSAVADDSPDGREKVAPSVTTASPEQISFLPHMQSAPASEFDVSETTLSPVASEPEIITHYAEKKRKSLHVQPSKSVPPQRSFSPSCSDVDESFGTDSRLCVDGAVTPNPYPKLEDRDQATAKETCEVVANKVDRINKDSLSEPSASGVPDVTTIKGGAWRAKGEQPTCELREPYLTTSSTARTSSIPDSYPRNSDSNDFRIKLDSSRLPLPTIIRRSLTKTTRRWRTAGAGTTTTSTTHSSSREPRAQWKKPALPLAPLAQSSSTDSFESLAITKHNERPTEADCCYQVINTGPWFPLLALCKRSKPVDFLHVIHEDCQVTKLSWDEPGNGDVFHVLGSQGDRFVRVLRLRESDIPWHTSRLRVSKELHNLKDSVDNRTSAFFVSAKTSLVRDKYPRLLSNARMQYDDKFLLRSATASGEEPELEADYLVTEMQPGWRPLPNFKLTNPEQALSVLGQACWALAVAEAELEFEHRLPVAGAVLVRPTCSPRIEFTLRGHIVRIHSAGLKVRLQGLQLARIRIGTRVELTDFERFYEFVTAEDEATVCDKIADLLSKRPTKFEPLTNVLWLQHLADWLTSQYANAAPVLSHWQGVLAASCSAEHATVGSRRSRSPSGTASP</sequence>
<evidence type="ECO:0000256" key="3">
    <source>
        <dbReference type="SAM" id="SignalP"/>
    </source>
</evidence>